<dbReference type="InterPro" id="IPR029039">
    <property type="entry name" value="Flavoprotein-like_sf"/>
</dbReference>
<name>A0A0R3UIX8_MESCO</name>
<comment type="cofactor">
    <cofactor evidence="2">
        <name>FAD</name>
        <dbReference type="ChEBI" id="CHEBI:57692"/>
    </cofactor>
</comment>
<dbReference type="InterPro" id="IPR001709">
    <property type="entry name" value="Flavoprot_Pyr_Nucl_cyt_Rdtase"/>
</dbReference>
<keyword evidence="7" id="KW-0560">Oxidoreductase</keyword>
<dbReference type="STRING" id="53468.A0A0R3UIX8"/>
<dbReference type="InterPro" id="IPR001094">
    <property type="entry name" value="Flavdoxin-like"/>
</dbReference>
<dbReference type="SUPFAM" id="SSF52343">
    <property type="entry name" value="Ferredoxin reductase-like, C-terminal NADP-linked domain"/>
    <property type="match status" value="1"/>
</dbReference>
<keyword evidence="5" id="KW-0274">FAD</keyword>
<keyword evidence="4" id="KW-0288">FMN</keyword>
<dbReference type="InterPro" id="IPR001433">
    <property type="entry name" value="OxRdtase_FAD/NAD-bd"/>
</dbReference>
<feature type="domain" description="FAD-binding FR-type" evidence="11">
    <location>
        <begin position="226"/>
        <end position="424"/>
    </location>
</feature>
<dbReference type="Gene3D" id="2.40.30.10">
    <property type="entry name" value="Translation factors"/>
    <property type="match status" value="2"/>
</dbReference>
<accession>A0A0R3UIX8</accession>
<keyword evidence="9" id="KW-1133">Transmembrane helix</keyword>
<dbReference type="EC" id="1.6.2.4" evidence="8"/>
<dbReference type="InterPro" id="IPR039261">
    <property type="entry name" value="FNR_nucleotide-bd"/>
</dbReference>
<dbReference type="Gene3D" id="1.20.990.10">
    <property type="entry name" value="NADPH-cytochrome p450 Reductase, Chain A, domain 3"/>
    <property type="match status" value="1"/>
</dbReference>
<feature type="transmembrane region" description="Helical" evidence="9">
    <location>
        <begin position="544"/>
        <end position="566"/>
    </location>
</feature>
<dbReference type="PRINTS" id="PR00371">
    <property type="entry name" value="FPNCR"/>
</dbReference>
<dbReference type="GO" id="GO:0010181">
    <property type="term" value="F:FMN binding"/>
    <property type="evidence" value="ECO:0007669"/>
    <property type="project" value="InterPro"/>
</dbReference>
<dbReference type="InterPro" id="IPR008254">
    <property type="entry name" value="Flavodoxin/NO_synth"/>
</dbReference>
<protein>
    <recommendedName>
        <fullName evidence="8">NADPH--hemoprotein reductase</fullName>
        <ecNumber evidence="8">1.6.2.4</ecNumber>
    </recommendedName>
</protein>
<dbReference type="Proteomes" id="UP000267029">
    <property type="component" value="Unassembled WGS sequence"/>
</dbReference>
<keyword evidence="9" id="KW-0812">Transmembrane</keyword>
<dbReference type="Pfam" id="PF00667">
    <property type="entry name" value="FAD_binding_1"/>
    <property type="match status" value="2"/>
</dbReference>
<evidence type="ECO:0000259" key="11">
    <source>
        <dbReference type="PROSITE" id="PS51384"/>
    </source>
</evidence>
<dbReference type="GO" id="GO:0009725">
    <property type="term" value="P:response to hormone"/>
    <property type="evidence" value="ECO:0007669"/>
    <property type="project" value="TreeGrafter"/>
</dbReference>
<evidence type="ECO:0000259" key="10">
    <source>
        <dbReference type="PROSITE" id="PS50902"/>
    </source>
</evidence>
<comment type="cofactor">
    <cofactor evidence="1">
        <name>FMN</name>
        <dbReference type="ChEBI" id="CHEBI:58210"/>
    </cofactor>
</comment>
<gene>
    <name evidence="12" type="ORF">MCOS_LOCUS7420</name>
</gene>
<dbReference type="PANTHER" id="PTHR19384">
    <property type="entry name" value="NITRIC OXIDE SYNTHASE-RELATED"/>
    <property type="match status" value="1"/>
</dbReference>
<dbReference type="GO" id="GO:0003958">
    <property type="term" value="F:NADPH-hemoprotein reductase activity"/>
    <property type="evidence" value="ECO:0007669"/>
    <property type="project" value="UniProtKB-EC"/>
</dbReference>
<feature type="domain" description="Flavodoxin-like" evidence="10">
    <location>
        <begin position="26"/>
        <end position="168"/>
    </location>
</feature>
<dbReference type="InterPro" id="IPR003097">
    <property type="entry name" value="CysJ-like_FAD-binding"/>
</dbReference>
<evidence type="ECO:0000256" key="4">
    <source>
        <dbReference type="ARBA" id="ARBA00022643"/>
    </source>
</evidence>
<dbReference type="InterPro" id="IPR017938">
    <property type="entry name" value="Riboflavin_synthase-like_b-brl"/>
</dbReference>
<dbReference type="GO" id="GO:0005829">
    <property type="term" value="C:cytosol"/>
    <property type="evidence" value="ECO:0007669"/>
    <property type="project" value="TreeGrafter"/>
</dbReference>
<evidence type="ECO:0000256" key="2">
    <source>
        <dbReference type="ARBA" id="ARBA00001974"/>
    </source>
</evidence>
<dbReference type="PROSITE" id="PS51384">
    <property type="entry name" value="FAD_FR"/>
    <property type="match status" value="1"/>
</dbReference>
<dbReference type="GO" id="GO:0050660">
    <property type="term" value="F:flavin adenine dinucleotide binding"/>
    <property type="evidence" value="ECO:0007669"/>
    <property type="project" value="TreeGrafter"/>
</dbReference>
<keyword evidence="13" id="KW-1185">Reference proteome</keyword>
<reference evidence="12 13" key="1">
    <citation type="submission" date="2018-10" db="EMBL/GenBank/DDBJ databases">
        <authorList>
            <consortium name="Pathogen Informatics"/>
        </authorList>
    </citation>
    <scope>NUCLEOTIDE SEQUENCE [LARGE SCALE GENOMIC DNA]</scope>
</reference>
<dbReference type="Gene3D" id="3.40.50.80">
    <property type="entry name" value="Nucleotide-binding domain of ferredoxin-NADP reductase (FNR) module"/>
    <property type="match status" value="1"/>
</dbReference>
<dbReference type="AlphaFoldDB" id="A0A0R3UIX8"/>
<evidence type="ECO:0000256" key="7">
    <source>
        <dbReference type="ARBA" id="ARBA00023002"/>
    </source>
</evidence>
<sequence length="616" mass="69464">MIAVLLLYWFRVSRRKLLSQNSVLNLHIFFGTQTGTAELYAHRLDALLSQASNVAVSVDNLKHFREESLSRDNSTLSIFIVATYGDGEPPDDATHFYDWLQAHCDPLTGLRYAVFGLGDSGYLEFNQFAKQVDCRLSLLGASRLLPLCLGDASRNIEADFRAWQRSICQLFNMTECNIDAFLKTDVQDLTFVYPSLPEVESLGGAFTGEPERLLSFRHNTPPFSSSNPFLATVTLNQELFRGTDQSCRLLELSLSGSGIKYTAGDHVAVFPQNSKELVERLCDLLQVDPEQHIHIISGLVFRFYYLKTNKLIVIIGIVSMPPNTYEKWILATRRNVVELLENLPSCRPPAELLCRLLPRLQVRYYSAASSSRCQPDRLRLIVKVVKYTSLSGRLHEGVASSLLSGLQPRDRVPVFLQRSEFRLPRSPMTPIIMVATGTGLAPFLGFIQERKFIKSKGGKLGEAVLFYGCRTRREDYILADELQDALDQGVISGLHTAFSRETTHKVYVQHLMHQLADAIWSLLKTKNGHFYVCGYVIYVASDAFFVRIAFLSASAMLWAVPIASLFRFSDPRRTARGVRDALLDIIQQKGSLNSTEASEFLEQLKSARRCIFDTWT</sequence>
<keyword evidence="6" id="KW-0521">NADP</keyword>
<dbReference type="Pfam" id="PF00175">
    <property type="entry name" value="NAD_binding_1"/>
    <property type="match status" value="1"/>
</dbReference>
<evidence type="ECO:0000313" key="13">
    <source>
        <dbReference type="Proteomes" id="UP000267029"/>
    </source>
</evidence>
<evidence type="ECO:0000256" key="8">
    <source>
        <dbReference type="ARBA" id="ARBA00023797"/>
    </source>
</evidence>
<dbReference type="InterPro" id="IPR023173">
    <property type="entry name" value="NADPH_Cyt_P450_Rdtase_alpha"/>
</dbReference>
<evidence type="ECO:0000256" key="5">
    <source>
        <dbReference type="ARBA" id="ARBA00022827"/>
    </source>
</evidence>
<dbReference type="EMBL" id="UXSR01005363">
    <property type="protein sequence ID" value="VDD81417.1"/>
    <property type="molecule type" value="Genomic_DNA"/>
</dbReference>
<dbReference type="InterPro" id="IPR017927">
    <property type="entry name" value="FAD-bd_FR_type"/>
</dbReference>
<keyword evidence="3" id="KW-0285">Flavoprotein</keyword>
<evidence type="ECO:0000256" key="6">
    <source>
        <dbReference type="ARBA" id="ARBA00022857"/>
    </source>
</evidence>
<evidence type="ECO:0000313" key="12">
    <source>
        <dbReference type="EMBL" id="VDD81417.1"/>
    </source>
</evidence>
<dbReference type="PROSITE" id="PS50902">
    <property type="entry name" value="FLAVODOXIN_LIKE"/>
    <property type="match status" value="1"/>
</dbReference>
<dbReference type="SUPFAM" id="SSF52218">
    <property type="entry name" value="Flavoproteins"/>
    <property type="match status" value="1"/>
</dbReference>
<evidence type="ECO:0000256" key="1">
    <source>
        <dbReference type="ARBA" id="ARBA00001917"/>
    </source>
</evidence>
<evidence type="ECO:0000256" key="9">
    <source>
        <dbReference type="SAM" id="Phobius"/>
    </source>
</evidence>
<dbReference type="PRINTS" id="PR00369">
    <property type="entry name" value="FLAVODOXIN"/>
</dbReference>
<proteinExistence type="predicted"/>
<dbReference type="Gene3D" id="3.40.50.360">
    <property type="match status" value="1"/>
</dbReference>
<evidence type="ECO:0000256" key="3">
    <source>
        <dbReference type="ARBA" id="ARBA00022630"/>
    </source>
</evidence>
<dbReference type="PANTHER" id="PTHR19384:SF17">
    <property type="entry name" value="NADPH--CYTOCHROME P450 REDUCTASE"/>
    <property type="match status" value="1"/>
</dbReference>
<dbReference type="Pfam" id="PF00258">
    <property type="entry name" value="Flavodoxin_1"/>
    <property type="match status" value="1"/>
</dbReference>
<keyword evidence="9" id="KW-0472">Membrane</keyword>
<organism evidence="12 13">
    <name type="scientific">Mesocestoides corti</name>
    <name type="common">Flatworm</name>
    <dbReference type="NCBI Taxonomy" id="53468"/>
    <lineage>
        <taxon>Eukaryota</taxon>
        <taxon>Metazoa</taxon>
        <taxon>Spiralia</taxon>
        <taxon>Lophotrochozoa</taxon>
        <taxon>Platyhelminthes</taxon>
        <taxon>Cestoda</taxon>
        <taxon>Eucestoda</taxon>
        <taxon>Cyclophyllidea</taxon>
        <taxon>Mesocestoididae</taxon>
        <taxon>Mesocestoides</taxon>
    </lineage>
</organism>
<dbReference type="SUPFAM" id="SSF63380">
    <property type="entry name" value="Riboflavin synthase domain-like"/>
    <property type="match status" value="1"/>
</dbReference>
<dbReference type="OrthoDB" id="1856718at2759"/>